<proteinExistence type="predicted"/>
<protein>
    <submittedName>
        <fullName evidence="3">Peptidase, S41 family</fullName>
    </submittedName>
</protein>
<dbReference type="PANTHER" id="PTHR11261">
    <property type="entry name" value="INTERPHOTORECEPTOR RETINOID-BINDING PROTEIN"/>
    <property type="match status" value="1"/>
</dbReference>
<gene>
    <name evidence="3" type="ordered locus">BFO_0665</name>
</gene>
<dbReference type="SMART" id="SM00245">
    <property type="entry name" value="TSPc"/>
    <property type="match status" value="1"/>
</dbReference>
<sequence length="435" mass="49637">MKRIFLLFLSVSISSAVNLKAQDASKDFTDGQKAYVLSKFCTEVKYNYVFYNNLTFDWDSLCLATLPKLLATKSKEEYVRELQRLSIELQDGHTYVYEANSDNSLDWIKPFPFKTKRIDDRVFVTNVLSSDFQKQGVEIGSEIVKIDGLDVIEYVNLYKRPLVSYSTSQWLDYSPYAGFELTKEKGSRVSKILFKNRDGKTFTIESHRNINWDIANNTFDYKILNGNVGLLKINTFMGNDFKKEFDVLYQNIKKTDALIIDLRDNMGGNSGNADYIIRHLSGKPVKMGNWSSRMYIAAHGSWGYPQEWYMETPDDLIPVNEENVYTKPVMLLVNAVTFSSAENFCVAFRSTRKGKIIGMPTGGSTGNPIHIELGYGINAQICTKNEWDTDGNKFIGIGIKPDVEVKENVDMFMKGKDMVIEEALKQIRRDKNNVG</sequence>
<dbReference type="Proteomes" id="UP000005436">
    <property type="component" value="Chromosome"/>
</dbReference>
<dbReference type="eggNOG" id="COG0793">
    <property type="taxonomic scope" value="Bacteria"/>
</dbReference>
<dbReference type="HOGENOM" id="CLU_033983_0_0_10"/>
<dbReference type="GeneID" id="34758003"/>
<dbReference type="Pfam" id="PF03572">
    <property type="entry name" value="Peptidase_S41"/>
    <property type="match status" value="1"/>
</dbReference>
<dbReference type="GO" id="GO:0006508">
    <property type="term" value="P:proteolysis"/>
    <property type="evidence" value="ECO:0007669"/>
    <property type="project" value="InterPro"/>
</dbReference>
<keyword evidence="4" id="KW-1185">Reference proteome</keyword>
<dbReference type="PANTHER" id="PTHR11261:SF3">
    <property type="entry name" value="RETINOL-BINDING PROTEIN 3"/>
    <property type="match status" value="1"/>
</dbReference>
<feature type="domain" description="Tail specific protease" evidence="2">
    <location>
        <begin position="186"/>
        <end position="406"/>
    </location>
</feature>
<dbReference type="KEGG" id="tfo:BFO_0665"/>
<keyword evidence="1" id="KW-0732">Signal</keyword>
<evidence type="ECO:0000313" key="3">
    <source>
        <dbReference type="EMBL" id="AEW21059.1"/>
    </source>
</evidence>
<evidence type="ECO:0000256" key="1">
    <source>
        <dbReference type="SAM" id="SignalP"/>
    </source>
</evidence>
<accession>G8UMH6</accession>
<feature type="signal peptide" evidence="1">
    <location>
        <begin position="1"/>
        <end position="21"/>
    </location>
</feature>
<dbReference type="InterPro" id="IPR029045">
    <property type="entry name" value="ClpP/crotonase-like_dom_sf"/>
</dbReference>
<name>G8UMH6_TANFA</name>
<reference evidence="4" key="1">
    <citation type="submission" date="2011-12" db="EMBL/GenBank/DDBJ databases">
        <title>Complete sequence of Tannerella forsythia ATCC 43037.</title>
        <authorList>
            <person name="Dewhirst F."/>
            <person name="Tanner A."/>
            <person name="Izard J."/>
            <person name="Brinkac L."/>
            <person name="Durkin A.S."/>
            <person name="Hostetler J."/>
            <person name="Shetty J."/>
            <person name="Torralba M."/>
            <person name="Gill S."/>
            <person name="Nelson K."/>
        </authorList>
    </citation>
    <scope>NUCLEOTIDE SEQUENCE [LARGE SCALE GENOMIC DNA]</scope>
    <source>
        <strain evidence="4">ATCC 43037 / JCM 10827 / CCUG 33226 / KCTC 5666 / FDC 338</strain>
    </source>
</reference>
<evidence type="ECO:0000259" key="2">
    <source>
        <dbReference type="SMART" id="SM00245"/>
    </source>
</evidence>
<dbReference type="Gene3D" id="3.90.226.10">
    <property type="entry name" value="2-enoyl-CoA Hydratase, Chain A, domain 1"/>
    <property type="match status" value="1"/>
</dbReference>
<dbReference type="InterPro" id="IPR005151">
    <property type="entry name" value="Tail-specific_protease"/>
</dbReference>
<dbReference type="SUPFAM" id="SSF52096">
    <property type="entry name" value="ClpP/crotonase"/>
    <property type="match status" value="1"/>
</dbReference>
<dbReference type="Gene3D" id="3.30.750.44">
    <property type="match status" value="1"/>
</dbReference>
<dbReference type="AlphaFoldDB" id="G8UMH6"/>
<organism evidence="3 4">
    <name type="scientific">Tannerella forsythia (strain ATCC 43037 / JCM 10827 / CCUG 21028 A / KCTC 5666 / FDC 338)</name>
    <name type="common">Bacteroides forsythus</name>
    <dbReference type="NCBI Taxonomy" id="203275"/>
    <lineage>
        <taxon>Bacteria</taxon>
        <taxon>Pseudomonadati</taxon>
        <taxon>Bacteroidota</taxon>
        <taxon>Bacteroidia</taxon>
        <taxon>Bacteroidales</taxon>
        <taxon>Tannerellaceae</taxon>
        <taxon>Tannerella</taxon>
    </lineage>
</organism>
<evidence type="ECO:0000313" key="4">
    <source>
        <dbReference type="Proteomes" id="UP000005436"/>
    </source>
</evidence>
<dbReference type="GO" id="GO:0008236">
    <property type="term" value="F:serine-type peptidase activity"/>
    <property type="evidence" value="ECO:0007669"/>
    <property type="project" value="InterPro"/>
</dbReference>
<feature type="chain" id="PRO_5003517224" evidence="1">
    <location>
        <begin position="22"/>
        <end position="435"/>
    </location>
</feature>
<dbReference type="EMBL" id="CP003191">
    <property type="protein sequence ID" value="AEW21059.1"/>
    <property type="molecule type" value="Genomic_DNA"/>
</dbReference>
<dbReference type="STRING" id="203275.BFO_0665"/>
<dbReference type="PATRIC" id="fig|203275.8.peg.589"/>
<dbReference type="RefSeq" id="WP_014224107.1">
    <property type="nucleotide sequence ID" value="NC_016610.1"/>
</dbReference>